<feature type="active site" description="Cysteine sulfenic acid (-SOH) intermediate" evidence="3">
    <location>
        <position position="48"/>
    </location>
</feature>
<dbReference type="InterPro" id="IPR037944">
    <property type="entry name" value="PRX5-like"/>
</dbReference>
<dbReference type="STRING" id="336292.SAMN05660710_01633"/>
<feature type="domain" description="Thioredoxin" evidence="5">
    <location>
        <begin position="3"/>
        <end position="161"/>
    </location>
</feature>
<evidence type="ECO:0000256" key="2">
    <source>
        <dbReference type="ARBA" id="ARBA00023002"/>
    </source>
</evidence>
<dbReference type="PANTHER" id="PTHR10430">
    <property type="entry name" value="PEROXIREDOXIN"/>
    <property type="match status" value="1"/>
</dbReference>
<dbReference type="PANTHER" id="PTHR10430:SF16">
    <property type="entry name" value="PEROXIREDOXIN-5, MITOCHONDRIAL"/>
    <property type="match status" value="1"/>
</dbReference>
<dbReference type="OrthoDB" id="9800621at2"/>
<proteinExistence type="inferred from homology"/>
<dbReference type="Gene3D" id="3.40.30.10">
    <property type="entry name" value="Glutaredoxin"/>
    <property type="match status" value="1"/>
</dbReference>
<gene>
    <name evidence="6" type="ORF">SAMN05660710_01633</name>
</gene>
<dbReference type="GO" id="GO:0008379">
    <property type="term" value="F:thioredoxin peroxidase activity"/>
    <property type="evidence" value="ECO:0007669"/>
    <property type="project" value="InterPro"/>
</dbReference>
<protein>
    <recommendedName>
        <fullName evidence="4">Glutathione-dependent peroxiredoxin</fullName>
        <ecNumber evidence="4">1.11.1.27</ecNumber>
    </recommendedName>
</protein>
<evidence type="ECO:0000256" key="1">
    <source>
        <dbReference type="ARBA" id="ARBA00022559"/>
    </source>
</evidence>
<keyword evidence="7" id="KW-1185">Reference proteome</keyword>
<evidence type="ECO:0000313" key="6">
    <source>
        <dbReference type="EMBL" id="SCY47190.1"/>
    </source>
</evidence>
<name>A0A1G5G7C4_9RHOB</name>
<dbReference type="PROSITE" id="PS51352">
    <property type="entry name" value="THIOREDOXIN_2"/>
    <property type="match status" value="1"/>
</dbReference>
<comment type="function">
    <text evidence="4">Thiol-specific peroxidase that catalyzes the reduction of hydrogen peroxide and organic hydroperoxides to water and alcohols, respectively. Plays a role in cell protection against oxidative stress by detoxifying peroxides.</text>
</comment>
<dbReference type="EC" id="1.11.1.27" evidence="4"/>
<dbReference type="GO" id="GO:0045454">
    <property type="term" value="P:cell redox homeostasis"/>
    <property type="evidence" value="ECO:0007669"/>
    <property type="project" value="TreeGrafter"/>
</dbReference>
<comment type="catalytic activity">
    <reaction evidence="4">
        <text>a hydroperoxide + 2 glutathione = an alcohol + glutathione disulfide + H2O</text>
        <dbReference type="Rhea" id="RHEA:62632"/>
        <dbReference type="ChEBI" id="CHEBI:15377"/>
        <dbReference type="ChEBI" id="CHEBI:30879"/>
        <dbReference type="ChEBI" id="CHEBI:35924"/>
        <dbReference type="ChEBI" id="CHEBI:57925"/>
        <dbReference type="ChEBI" id="CHEBI:58297"/>
        <dbReference type="EC" id="1.11.1.27"/>
    </reaction>
</comment>
<dbReference type="InterPro" id="IPR036249">
    <property type="entry name" value="Thioredoxin-like_sf"/>
</dbReference>
<dbReference type="GO" id="GO:0042744">
    <property type="term" value="P:hydrogen peroxide catabolic process"/>
    <property type="evidence" value="ECO:0007669"/>
    <property type="project" value="TreeGrafter"/>
</dbReference>
<sequence length="161" mass="16636">MTITVGDKLPEGQLLRVGEAGPETVATADLSQGRVALFGLPGAFTGTCTNAHMPSFVRTADAFRQKGIDRIVCVTVNDPFVAKAWAEATGAGNAGIEVLADADGSLTKAMGLDFSNPAVGFFGRSKRYAALLKDGQFEALDVEDGPGNCSVSAGEALLERA</sequence>
<dbReference type="SUPFAM" id="SSF52833">
    <property type="entry name" value="Thioredoxin-like"/>
    <property type="match status" value="1"/>
</dbReference>
<keyword evidence="4" id="KW-0049">Antioxidant</keyword>
<dbReference type="Pfam" id="PF08534">
    <property type="entry name" value="Redoxin"/>
    <property type="match status" value="1"/>
</dbReference>
<dbReference type="InterPro" id="IPR013766">
    <property type="entry name" value="Thioredoxin_domain"/>
</dbReference>
<dbReference type="AlphaFoldDB" id="A0A1G5G7C4"/>
<organism evidence="6 7">
    <name type="scientific">Paracoccus tibetensis</name>
    <dbReference type="NCBI Taxonomy" id="336292"/>
    <lineage>
        <taxon>Bacteria</taxon>
        <taxon>Pseudomonadati</taxon>
        <taxon>Pseudomonadota</taxon>
        <taxon>Alphaproteobacteria</taxon>
        <taxon>Rhodobacterales</taxon>
        <taxon>Paracoccaceae</taxon>
        <taxon>Paracoccus</taxon>
    </lineage>
</organism>
<dbReference type="Proteomes" id="UP000199502">
    <property type="component" value="Unassembled WGS sequence"/>
</dbReference>
<evidence type="ECO:0000313" key="7">
    <source>
        <dbReference type="Proteomes" id="UP000199502"/>
    </source>
</evidence>
<dbReference type="GO" id="GO:0034599">
    <property type="term" value="P:cellular response to oxidative stress"/>
    <property type="evidence" value="ECO:0007669"/>
    <property type="project" value="InterPro"/>
</dbReference>
<comment type="similarity">
    <text evidence="4">Belongs to the peroxiredoxin family. Prx5 subfamily.</text>
</comment>
<dbReference type="GO" id="GO:0005737">
    <property type="term" value="C:cytoplasm"/>
    <property type="evidence" value="ECO:0007669"/>
    <property type="project" value="TreeGrafter"/>
</dbReference>
<keyword evidence="4" id="KW-0676">Redox-active center</keyword>
<accession>A0A1G5G7C4</accession>
<dbReference type="CDD" id="cd03013">
    <property type="entry name" value="PRX5_like"/>
    <property type="match status" value="1"/>
</dbReference>
<evidence type="ECO:0000256" key="4">
    <source>
        <dbReference type="RuleBase" id="RU366011"/>
    </source>
</evidence>
<dbReference type="RefSeq" id="WP_090742288.1">
    <property type="nucleotide sequence ID" value="NZ_FMVT01000005.1"/>
</dbReference>
<evidence type="ECO:0000259" key="5">
    <source>
        <dbReference type="PROSITE" id="PS51352"/>
    </source>
</evidence>
<evidence type="ECO:0000256" key="3">
    <source>
        <dbReference type="PIRSR" id="PIRSR637944-1"/>
    </source>
</evidence>
<keyword evidence="2 4" id="KW-0560">Oxidoreductase</keyword>
<reference evidence="6 7" key="1">
    <citation type="submission" date="2016-10" db="EMBL/GenBank/DDBJ databases">
        <authorList>
            <person name="de Groot N.N."/>
        </authorList>
    </citation>
    <scope>NUCLEOTIDE SEQUENCE [LARGE SCALE GENOMIC DNA]</scope>
    <source>
        <strain evidence="6 7">CGMCC 1.8925</strain>
    </source>
</reference>
<dbReference type="EMBL" id="FMVT01000005">
    <property type="protein sequence ID" value="SCY47190.1"/>
    <property type="molecule type" value="Genomic_DNA"/>
</dbReference>
<keyword evidence="1 4" id="KW-0575">Peroxidase</keyword>
<dbReference type="InterPro" id="IPR013740">
    <property type="entry name" value="Redoxin"/>
</dbReference>